<dbReference type="EMBL" id="WCLA01000027">
    <property type="protein sequence ID" value="KAB5326214.1"/>
    <property type="molecule type" value="Genomic_DNA"/>
</dbReference>
<dbReference type="RefSeq" id="WP_117741842.1">
    <property type="nucleotide sequence ID" value="NZ_JAQDRC010000011.1"/>
</dbReference>
<dbReference type="EMBL" id="QSSV01000011">
    <property type="protein sequence ID" value="RGM12930.1"/>
    <property type="molecule type" value="Genomic_DNA"/>
</dbReference>
<sequence>MEIVAIEGKAFEQLKQRFDDFTRQVKTLCGNGRNTEKWMNNAEVCGLLQISQRTLQSYRDDGTLPYSQIGRKCYYKTSDVEALLNQAKNESR</sequence>
<dbReference type="SUPFAM" id="SSF46955">
    <property type="entry name" value="Putative DNA-binding domain"/>
    <property type="match status" value="1"/>
</dbReference>
<keyword evidence="3" id="KW-0238">DNA-binding</keyword>
<dbReference type="Proteomes" id="UP000431177">
    <property type="component" value="Unassembled WGS sequence"/>
</dbReference>
<feature type="domain" description="Helix-turn-helix" evidence="1">
    <location>
        <begin position="38"/>
        <end position="86"/>
    </location>
</feature>
<dbReference type="InterPro" id="IPR041657">
    <property type="entry name" value="HTH_17"/>
</dbReference>
<accession>A0A3E4UNE5</accession>
<dbReference type="PANTHER" id="PTHR34585">
    <property type="match status" value="1"/>
</dbReference>
<dbReference type="Proteomes" id="UP000261223">
    <property type="component" value="Unassembled WGS sequence"/>
</dbReference>
<proteinExistence type="predicted"/>
<reference evidence="2 5" key="2">
    <citation type="journal article" date="2019" name="Nat. Med.">
        <title>A library of human gut bacterial isolates paired with longitudinal multiomics data enables mechanistic microbiome research.</title>
        <authorList>
            <person name="Poyet M."/>
            <person name="Groussin M."/>
            <person name="Gibbons S.M."/>
            <person name="Avila-Pacheco J."/>
            <person name="Jiang X."/>
            <person name="Kearney S.M."/>
            <person name="Perrotta A.R."/>
            <person name="Berdy B."/>
            <person name="Zhao S."/>
            <person name="Lieberman T.D."/>
            <person name="Swanson P.K."/>
            <person name="Smith M."/>
            <person name="Roesemann S."/>
            <person name="Alexander J.E."/>
            <person name="Rich S.A."/>
            <person name="Livny J."/>
            <person name="Vlamakis H."/>
            <person name="Clish C."/>
            <person name="Bullock K."/>
            <person name="Deik A."/>
            <person name="Scott J."/>
            <person name="Pierce K.A."/>
            <person name="Xavier R.J."/>
            <person name="Alm E.J."/>
        </authorList>
    </citation>
    <scope>NUCLEOTIDE SEQUENCE [LARGE SCALE GENOMIC DNA]</scope>
    <source>
        <strain evidence="2 5">BIOML-A2</strain>
    </source>
</reference>
<comment type="caution">
    <text evidence="3">The sequence shown here is derived from an EMBL/GenBank/DDBJ whole genome shotgun (WGS) entry which is preliminary data.</text>
</comment>
<protein>
    <submittedName>
        <fullName evidence="3">DNA-binding protein</fullName>
    </submittedName>
    <submittedName>
        <fullName evidence="2">Helix-turn-helix domain-containing protein</fullName>
    </submittedName>
</protein>
<evidence type="ECO:0000313" key="4">
    <source>
        <dbReference type="Proteomes" id="UP000261223"/>
    </source>
</evidence>
<dbReference type="InterPro" id="IPR009061">
    <property type="entry name" value="DNA-bd_dom_put_sf"/>
</dbReference>
<dbReference type="GO" id="GO:0003677">
    <property type="term" value="F:DNA binding"/>
    <property type="evidence" value="ECO:0007669"/>
    <property type="project" value="UniProtKB-KW"/>
</dbReference>
<dbReference type="Pfam" id="PF12728">
    <property type="entry name" value="HTH_17"/>
    <property type="match status" value="1"/>
</dbReference>
<evidence type="ECO:0000313" key="3">
    <source>
        <dbReference type="EMBL" id="RGM12930.1"/>
    </source>
</evidence>
<evidence type="ECO:0000259" key="1">
    <source>
        <dbReference type="Pfam" id="PF12728"/>
    </source>
</evidence>
<dbReference type="AlphaFoldDB" id="A0A3E4UNE5"/>
<dbReference type="PANTHER" id="PTHR34585:SF22">
    <property type="entry name" value="HELIX-TURN-HELIX DOMAIN-CONTAINING PROTEIN"/>
    <property type="match status" value="1"/>
</dbReference>
<evidence type="ECO:0000313" key="5">
    <source>
        <dbReference type="Proteomes" id="UP000431177"/>
    </source>
</evidence>
<gene>
    <name evidence="3" type="ORF">DXC34_09825</name>
    <name evidence="2" type="ORF">F9950_12765</name>
</gene>
<evidence type="ECO:0000313" key="2">
    <source>
        <dbReference type="EMBL" id="KAB5326214.1"/>
    </source>
</evidence>
<organism evidence="3 4">
    <name type="scientific">Bacteroides stercoris</name>
    <dbReference type="NCBI Taxonomy" id="46506"/>
    <lineage>
        <taxon>Bacteria</taxon>
        <taxon>Pseudomonadati</taxon>
        <taxon>Bacteroidota</taxon>
        <taxon>Bacteroidia</taxon>
        <taxon>Bacteroidales</taxon>
        <taxon>Bacteroidaceae</taxon>
        <taxon>Bacteroides</taxon>
    </lineage>
</organism>
<reference evidence="3 4" key="1">
    <citation type="submission" date="2018-08" db="EMBL/GenBank/DDBJ databases">
        <title>A genome reference for cultivated species of the human gut microbiota.</title>
        <authorList>
            <person name="Zou Y."/>
            <person name="Xue W."/>
            <person name="Luo G."/>
        </authorList>
    </citation>
    <scope>NUCLEOTIDE SEQUENCE [LARGE SCALE GENOMIC DNA]</scope>
    <source>
        <strain evidence="3 4">TF03-6</strain>
    </source>
</reference>
<name>A0A3E4UNE5_BACSE</name>